<proteinExistence type="predicted"/>
<feature type="non-terminal residue" evidence="2">
    <location>
        <position position="152"/>
    </location>
</feature>
<evidence type="ECO:0000256" key="1">
    <source>
        <dbReference type="SAM" id="MobiDB-lite"/>
    </source>
</evidence>
<sequence length="152" mass="16714">MARLTEAQQRLLSGGSAVPAAGSATQGQPQPGDTRHIQEGPYDLIQQYDEDYGWVTIASSRAPTPSGGGSGGSGRMSVEEQLTLIREQEKLDAAEAERGRGFVAGESRLDRAQRERLEKLARENEQRMRLVSSIHDLYGEMLDIQGRAREMK</sequence>
<dbReference type="EMBL" id="LAZR01009119">
    <property type="protein sequence ID" value="KKM74576.1"/>
    <property type="molecule type" value="Genomic_DNA"/>
</dbReference>
<organism evidence="2">
    <name type="scientific">marine sediment metagenome</name>
    <dbReference type="NCBI Taxonomy" id="412755"/>
    <lineage>
        <taxon>unclassified sequences</taxon>
        <taxon>metagenomes</taxon>
        <taxon>ecological metagenomes</taxon>
    </lineage>
</organism>
<comment type="caution">
    <text evidence="2">The sequence shown here is derived from an EMBL/GenBank/DDBJ whole genome shotgun (WGS) entry which is preliminary data.</text>
</comment>
<reference evidence="2" key="1">
    <citation type="journal article" date="2015" name="Nature">
        <title>Complex archaea that bridge the gap between prokaryotes and eukaryotes.</title>
        <authorList>
            <person name="Spang A."/>
            <person name="Saw J.H."/>
            <person name="Jorgensen S.L."/>
            <person name="Zaremba-Niedzwiedzka K."/>
            <person name="Martijn J."/>
            <person name="Lind A.E."/>
            <person name="van Eijk R."/>
            <person name="Schleper C."/>
            <person name="Guy L."/>
            <person name="Ettema T.J."/>
        </authorList>
    </citation>
    <scope>NUCLEOTIDE SEQUENCE</scope>
</reference>
<feature type="region of interest" description="Disordered" evidence="1">
    <location>
        <begin position="1"/>
        <end position="41"/>
    </location>
</feature>
<name>A0A0F9KIJ6_9ZZZZ</name>
<protein>
    <submittedName>
        <fullName evidence="2">Uncharacterized protein</fullName>
    </submittedName>
</protein>
<feature type="compositionally biased region" description="Polar residues" evidence="1">
    <location>
        <begin position="1"/>
        <end position="11"/>
    </location>
</feature>
<gene>
    <name evidence="2" type="ORF">LCGC14_1398920</name>
</gene>
<accession>A0A0F9KIJ6</accession>
<dbReference type="AlphaFoldDB" id="A0A0F9KIJ6"/>
<evidence type="ECO:0000313" key="2">
    <source>
        <dbReference type="EMBL" id="KKM74576.1"/>
    </source>
</evidence>
<feature type="compositionally biased region" description="Low complexity" evidence="1">
    <location>
        <begin position="13"/>
        <end position="24"/>
    </location>
</feature>